<evidence type="ECO:0000313" key="2">
    <source>
        <dbReference type="Proteomes" id="UP000535511"/>
    </source>
</evidence>
<protein>
    <submittedName>
        <fullName evidence="1">Putative ABC-type transport system involved in lysophospholipase L1 biosynthesis ATPase subunit</fullName>
    </submittedName>
</protein>
<sequence length="43" mass="4588">MNVLLQAADQLGAGLVLATHDATVAERLDAIWKMHDGELVITS</sequence>
<organism evidence="1 2">
    <name type="scientific">Nocardioides panaciterrulae</name>
    <dbReference type="NCBI Taxonomy" id="661492"/>
    <lineage>
        <taxon>Bacteria</taxon>
        <taxon>Bacillati</taxon>
        <taxon>Actinomycetota</taxon>
        <taxon>Actinomycetes</taxon>
        <taxon>Propionibacteriales</taxon>
        <taxon>Nocardioidaceae</taxon>
        <taxon>Nocardioides</taxon>
    </lineage>
</organism>
<proteinExistence type="predicted"/>
<comment type="caution">
    <text evidence="1">The sequence shown here is derived from an EMBL/GenBank/DDBJ whole genome shotgun (WGS) entry which is preliminary data.</text>
</comment>
<dbReference type="EMBL" id="JACCBG010000001">
    <property type="protein sequence ID" value="NYD42646.1"/>
    <property type="molecule type" value="Genomic_DNA"/>
</dbReference>
<dbReference type="RefSeq" id="WP_281380841.1">
    <property type="nucleotide sequence ID" value="NZ_JACCBG010000001.1"/>
</dbReference>
<reference evidence="1 2" key="1">
    <citation type="submission" date="2020-07" db="EMBL/GenBank/DDBJ databases">
        <title>Sequencing the genomes of 1000 actinobacteria strains.</title>
        <authorList>
            <person name="Klenk H.-P."/>
        </authorList>
    </citation>
    <scope>NUCLEOTIDE SEQUENCE [LARGE SCALE GENOMIC DNA]</scope>
    <source>
        <strain evidence="1 2">DSM 21350</strain>
    </source>
</reference>
<name>A0A7Y9E873_9ACTN</name>
<keyword evidence="2" id="KW-1185">Reference proteome</keyword>
<gene>
    <name evidence="1" type="ORF">BJZ21_002729</name>
</gene>
<dbReference type="AlphaFoldDB" id="A0A7Y9E873"/>
<accession>A0A7Y9E873</accession>
<dbReference type="Proteomes" id="UP000535511">
    <property type="component" value="Unassembled WGS sequence"/>
</dbReference>
<evidence type="ECO:0000313" key="1">
    <source>
        <dbReference type="EMBL" id="NYD42646.1"/>
    </source>
</evidence>